<keyword evidence="1" id="KW-0732">Signal</keyword>
<feature type="signal peptide" evidence="1">
    <location>
        <begin position="1"/>
        <end position="19"/>
    </location>
</feature>
<proteinExistence type="predicted"/>
<reference evidence="2 3" key="1">
    <citation type="journal article" date="2019" name="Philos. Trans. R. Soc. Lond., B, Biol. Sci.">
        <title>Ant behaviour and brain gene expression of defending hosts depend on the ecological success of the intruding social parasite.</title>
        <authorList>
            <person name="Kaur R."/>
            <person name="Stoldt M."/>
            <person name="Jongepier E."/>
            <person name="Feldmeyer B."/>
            <person name="Menzel F."/>
            <person name="Bornberg-Bauer E."/>
            <person name="Foitzik S."/>
        </authorList>
    </citation>
    <scope>NUCLEOTIDE SEQUENCE [LARGE SCALE GENOMIC DNA]</scope>
    <source>
        <tissue evidence="2">Whole body</tissue>
    </source>
</reference>
<feature type="chain" id="PRO_5020560879" evidence="1">
    <location>
        <begin position="20"/>
        <end position="204"/>
    </location>
</feature>
<organism evidence="2 3">
    <name type="scientific">Temnothorax longispinosus</name>
    <dbReference type="NCBI Taxonomy" id="300112"/>
    <lineage>
        <taxon>Eukaryota</taxon>
        <taxon>Metazoa</taxon>
        <taxon>Ecdysozoa</taxon>
        <taxon>Arthropoda</taxon>
        <taxon>Hexapoda</taxon>
        <taxon>Insecta</taxon>
        <taxon>Pterygota</taxon>
        <taxon>Neoptera</taxon>
        <taxon>Endopterygota</taxon>
        <taxon>Hymenoptera</taxon>
        <taxon>Apocrita</taxon>
        <taxon>Aculeata</taxon>
        <taxon>Formicoidea</taxon>
        <taxon>Formicidae</taxon>
        <taxon>Myrmicinae</taxon>
        <taxon>Temnothorax</taxon>
    </lineage>
</organism>
<keyword evidence="3" id="KW-1185">Reference proteome</keyword>
<sequence length="204" mass="23183">MKRLGILIILCVLSAGEQALRVPSSYKNGVKWGIGTNVFYVDILARSNDQVQAVPTVYKKKLVASIARREPVVAAVYKKPVLDAYKKPVSTVYKKELMQNIRQQQSVIPPVFKVHSVYSDNYKSEPVVQNVYKQQAAVPIVRKPYPAVSNVHQFKSQPIQPVVHQEPLLLQDSQKKMQHYVRSYQNNPHQPVLVRGDLHVIPHN</sequence>
<dbReference type="EMBL" id="QBLH01000329">
    <property type="protein sequence ID" value="TGZ56519.1"/>
    <property type="molecule type" value="Genomic_DNA"/>
</dbReference>
<evidence type="ECO:0000256" key="1">
    <source>
        <dbReference type="SAM" id="SignalP"/>
    </source>
</evidence>
<accession>A0A4S2L7E3</accession>
<protein>
    <submittedName>
        <fullName evidence="2">Uncharacterized protein</fullName>
    </submittedName>
</protein>
<dbReference type="AlphaFoldDB" id="A0A4S2L7E3"/>
<name>A0A4S2L7E3_9HYME</name>
<evidence type="ECO:0000313" key="2">
    <source>
        <dbReference type="EMBL" id="TGZ56519.1"/>
    </source>
</evidence>
<gene>
    <name evidence="2" type="ORF">DBV15_10543</name>
</gene>
<evidence type="ECO:0000313" key="3">
    <source>
        <dbReference type="Proteomes" id="UP000310200"/>
    </source>
</evidence>
<comment type="caution">
    <text evidence="2">The sequence shown here is derived from an EMBL/GenBank/DDBJ whole genome shotgun (WGS) entry which is preliminary data.</text>
</comment>
<dbReference type="Proteomes" id="UP000310200">
    <property type="component" value="Unassembled WGS sequence"/>
</dbReference>